<feature type="non-terminal residue" evidence="2">
    <location>
        <position position="82"/>
    </location>
</feature>
<protein>
    <submittedName>
        <fullName evidence="2">Uncharacterized protein</fullName>
    </submittedName>
</protein>
<dbReference type="AlphaFoldDB" id="A0A382W3F0"/>
<gene>
    <name evidence="2" type="ORF">METZ01_LOCUS405669</name>
</gene>
<sequence>MRNIEATAEARSLKWTPESERLIVSSKSNTASVNPKNEPASSSKQTENIARIISIDNLETIGYKKNEKISETDPSRYKYDNI</sequence>
<reference evidence="2" key="1">
    <citation type="submission" date="2018-05" db="EMBL/GenBank/DDBJ databases">
        <authorList>
            <person name="Lanie J.A."/>
            <person name="Ng W.-L."/>
            <person name="Kazmierczak K.M."/>
            <person name="Andrzejewski T.M."/>
            <person name="Davidsen T.M."/>
            <person name="Wayne K.J."/>
            <person name="Tettelin H."/>
            <person name="Glass J.I."/>
            <person name="Rusch D."/>
            <person name="Podicherti R."/>
            <person name="Tsui H.-C.T."/>
            <person name="Winkler M.E."/>
        </authorList>
    </citation>
    <scope>NUCLEOTIDE SEQUENCE</scope>
</reference>
<accession>A0A382W3F0</accession>
<proteinExistence type="predicted"/>
<evidence type="ECO:0000256" key="1">
    <source>
        <dbReference type="SAM" id="MobiDB-lite"/>
    </source>
</evidence>
<dbReference type="EMBL" id="UINC01156415">
    <property type="protein sequence ID" value="SVD52815.1"/>
    <property type="molecule type" value="Genomic_DNA"/>
</dbReference>
<feature type="region of interest" description="Disordered" evidence="1">
    <location>
        <begin position="25"/>
        <end position="47"/>
    </location>
</feature>
<evidence type="ECO:0000313" key="2">
    <source>
        <dbReference type="EMBL" id="SVD52815.1"/>
    </source>
</evidence>
<name>A0A382W3F0_9ZZZZ</name>
<organism evidence="2">
    <name type="scientific">marine metagenome</name>
    <dbReference type="NCBI Taxonomy" id="408172"/>
    <lineage>
        <taxon>unclassified sequences</taxon>
        <taxon>metagenomes</taxon>
        <taxon>ecological metagenomes</taxon>
    </lineage>
</organism>